<dbReference type="Pfam" id="PF09836">
    <property type="entry name" value="DUF2063"/>
    <property type="match status" value="1"/>
</dbReference>
<dbReference type="AlphaFoldDB" id="A0A3S8UI81"/>
<dbReference type="Gene3D" id="1.10.150.690">
    <property type="entry name" value="DUF2063"/>
    <property type="match status" value="1"/>
</dbReference>
<sequence>MNPSLRQFQDAFVDALQGRPAPQLAVLTEQPAFAVYRNTVLAGCVDALRANFPSVEQLVGPAWMGDAAAAYARQSPPSDTRLIHYGATFAAFLEATQAQHGLPYLADVARLDRLWNEAFSEPCDPCLDLAELAGMTAGDLAYSHLRPRASVRWYWFAHHPAYSLWRCSREQLAWPQEQPWVAEGVLLSGDADGVRHHSLEHGGCAFLQACAGGLTLDQASQLALQAQPDLDFTDLLGRLLQVRAFRPLTFA</sequence>
<dbReference type="EMBL" id="CP034338">
    <property type="protein sequence ID" value="AZL67986.1"/>
    <property type="molecule type" value="Genomic_DNA"/>
</dbReference>
<dbReference type="Proteomes" id="UP000268230">
    <property type="component" value="Chromosome"/>
</dbReference>
<dbReference type="InterPro" id="IPR044922">
    <property type="entry name" value="DUF2063_N_sf"/>
</dbReference>
<name>A0A3S8UI81_9PSED</name>
<gene>
    <name evidence="2" type="ORF">EJA05_09650</name>
</gene>
<proteinExistence type="predicted"/>
<evidence type="ECO:0000313" key="3">
    <source>
        <dbReference type="Proteomes" id="UP000268230"/>
    </source>
</evidence>
<evidence type="ECO:0000313" key="2">
    <source>
        <dbReference type="EMBL" id="AZL67986.1"/>
    </source>
</evidence>
<evidence type="ECO:0000259" key="1">
    <source>
        <dbReference type="Pfam" id="PF09836"/>
    </source>
</evidence>
<dbReference type="InterPro" id="IPR018640">
    <property type="entry name" value="DUF2063"/>
</dbReference>
<dbReference type="OrthoDB" id="4146344at2"/>
<feature type="domain" description="Putative DNA-binding" evidence="1">
    <location>
        <begin position="7"/>
        <end position="93"/>
    </location>
</feature>
<reference evidence="2 3" key="1">
    <citation type="submission" date="2018-12" db="EMBL/GenBank/DDBJ databases">
        <authorList>
            <person name="Li S."/>
            <person name="Yang R."/>
            <person name="Chen G."/>
            <person name="Zou L."/>
            <person name="Zhang C."/>
            <person name="Chen Y."/>
            <person name="Liu Z."/>
            <person name="Li Y."/>
            <person name="Yan Y."/>
            <person name="Huang M."/>
            <person name="Chen T."/>
        </authorList>
    </citation>
    <scope>NUCLEOTIDE SEQUENCE [LARGE SCALE GENOMIC DNA]</scope>
    <source>
        <strain evidence="2 3">1257</strain>
    </source>
</reference>
<dbReference type="KEGG" id="pory:EJA05_09650"/>
<accession>A0A3S8UI81</accession>
<organism evidence="2 3">
    <name type="scientific">Pseudomonas entomophila</name>
    <dbReference type="NCBI Taxonomy" id="312306"/>
    <lineage>
        <taxon>Bacteria</taxon>
        <taxon>Pseudomonadati</taxon>
        <taxon>Pseudomonadota</taxon>
        <taxon>Gammaproteobacteria</taxon>
        <taxon>Pseudomonadales</taxon>
        <taxon>Pseudomonadaceae</taxon>
        <taxon>Pseudomonas</taxon>
    </lineage>
</organism>
<protein>
    <submittedName>
        <fullName evidence="2">DUF2063 domain-containing protein</fullName>
    </submittedName>
</protein>